<keyword evidence="2" id="KW-1185">Reference proteome</keyword>
<dbReference type="SUPFAM" id="SSF56219">
    <property type="entry name" value="DNase I-like"/>
    <property type="match status" value="1"/>
</dbReference>
<organism evidence="1 2">
    <name type="scientific">Aquatica leii</name>
    <dbReference type="NCBI Taxonomy" id="1421715"/>
    <lineage>
        <taxon>Eukaryota</taxon>
        <taxon>Metazoa</taxon>
        <taxon>Ecdysozoa</taxon>
        <taxon>Arthropoda</taxon>
        <taxon>Hexapoda</taxon>
        <taxon>Insecta</taxon>
        <taxon>Pterygota</taxon>
        <taxon>Neoptera</taxon>
        <taxon>Endopterygota</taxon>
        <taxon>Coleoptera</taxon>
        <taxon>Polyphaga</taxon>
        <taxon>Elateriformia</taxon>
        <taxon>Elateroidea</taxon>
        <taxon>Lampyridae</taxon>
        <taxon>Luciolinae</taxon>
        <taxon>Aquatica</taxon>
    </lineage>
</organism>
<protein>
    <recommendedName>
        <fullName evidence="3">Craniofacial development protein 2</fullName>
    </recommendedName>
</protein>
<comment type="caution">
    <text evidence="1">The sequence shown here is derived from an EMBL/GenBank/DDBJ whole genome shotgun (WGS) entry which is preliminary data.</text>
</comment>
<accession>A0AAN7P694</accession>
<dbReference type="EMBL" id="JARPUR010000005">
    <property type="protein sequence ID" value="KAK4875361.1"/>
    <property type="molecule type" value="Genomic_DNA"/>
</dbReference>
<name>A0AAN7P694_9COLE</name>
<reference evidence="2" key="1">
    <citation type="submission" date="2023-01" db="EMBL/GenBank/DDBJ databases">
        <title>Key to firefly adult light organ development and bioluminescence: homeobox transcription factors regulate luciferase expression and transportation to peroxisome.</title>
        <authorList>
            <person name="Fu X."/>
        </authorList>
    </citation>
    <scope>NUCLEOTIDE SEQUENCE [LARGE SCALE GENOMIC DNA]</scope>
</reference>
<dbReference type="Gene3D" id="3.60.10.10">
    <property type="entry name" value="Endonuclease/exonuclease/phosphatase"/>
    <property type="match status" value="1"/>
</dbReference>
<evidence type="ECO:0000313" key="2">
    <source>
        <dbReference type="Proteomes" id="UP001353858"/>
    </source>
</evidence>
<proteinExistence type="predicted"/>
<dbReference type="Proteomes" id="UP001353858">
    <property type="component" value="Unassembled WGS sequence"/>
</dbReference>
<evidence type="ECO:0008006" key="3">
    <source>
        <dbReference type="Google" id="ProtNLM"/>
    </source>
</evidence>
<dbReference type="AlphaFoldDB" id="A0AAN7P694"/>
<evidence type="ECO:0000313" key="1">
    <source>
        <dbReference type="EMBL" id="KAK4875361.1"/>
    </source>
</evidence>
<gene>
    <name evidence="1" type="ORF">RN001_011783</name>
</gene>
<dbReference type="InterPro" id="IPR036691">
    <property type="entry name" value="Endo/exonu/phosph_ase_sf"/>
</dbReference>
<sequence length="157" mass="18543">MQLKNGKVFLIFSYSVSYSNLPPIQDIIIAGDLNGRVKSHEKSDVVGKFAEETENNNRKRLLEWCYENELKLMNTFFEHKDIHWYTWERTSLQQKSIIDYVITKQKTIYKINDIRVKRGANCGTDHHLLVATAVYPFLKRNTQDKENDNTKKMTNQR</sequence>